<protein>
    <submittedName>
        <fullName evidence="3">TIGR03557 family F420-dependent LLM class oxidoreductase</fullName>
        <ecNumber evidence="3">1.-.-.-</ecNumber>
    </submittedName>
</protein>
<name>A0ABY5FWV4_9MICO</name>
<evidence type="ECO:0000313" key="3">
    <source>
        <dbReference type="EMBL" id="UTT62790.1"/>
    </source>
</evidence>
<dbReference type="RefSeq" id="WP_255159922.1">
    <property type="nucleotide sequence ID" value="NZ_CP101497.1"/>
</dbReference>
<feature type="domain" description="Luciferase-like" evidence="2">
    <location>
        <begin position="15"/>
        <end position="306"/>
    </location>
</feature>
<evidence type="ECO:0000313" key="4">
    <source>
        <dbReference type="Proteomes" id="UP001060039"/>
    </source>
</evidence>
<dbReference type="Gene3D" id="3.20.20.30">
    <property type="entry name" value="Luciferase-like domain"/>
    <property type="match status" value="1"/>
</dbReference>
<proteinExistence type="predicted"/>
<gene>
    <name evidence="3" type="ORF">NNL39_01345</name>
</gene>
<dbReference type="PANTHER" id="PTHR43244:SF1">
    <property type="entry name" value="5,10-METHYLENETETRAHYDROMETHANOPTERIN REDUCTASE"/>
    <property type="match status" value="1"/>
</dbReference>
<dbReference type="EMBL" id="CP101497">
    <property type="protein sequence ID" value="UTT62790.1"/>
    <property type="molecule type" value="Genomic_DNA"/>
</dbReference>
<dbReference type="InterPro" id="IPR036661">
    <property type="entry name" value="Luciferase-like_sf"/>
</dbReference>
<dbReference type="NCBIfam" id="TIGR03557">
    <property type="entry name" value="F420_G6P_family"/>
    <property type="match status" value="1"/>
</dbReference>
<dbReference type="InterPro" id="IPR019945">
    <property type="entry name" value="F420_G6P_DH-rel"/>
</dbReference>
<dbReference type="Pfam" id="PF00296">
    <property type="entry name" value="Bac_luciferase"/>
    <property type="match status" value="1"/>
</dbReference>
<dbReference type="EC" id="1.-.-.-" evidence="3"/>
<dbReference type="InterPro" id="IPR050564">
    <property type="entry name" value="F420-G6PD/mer"/>
</dbReference>
<organism evidence="3 4">
    <name type="scientific">Microcella humidisoli</name>
    <dbReference type="NCBI Taxonomy" id="2963406"/>
    <lineage>
        <taxon>Bacteria</taxon>
        <taxon>Bacillati</taxon>
        <taxon>Actinomycetota</taxon>
        <taxon>Actinomycetes</taxon>
        <taxon>Micrococcales</taxon>
        <taxon>Microbacteriaceae</taxon>
        <taxon>Microcella</taxon>
    </lineage>
</organism>
<sequence length="333" mass="36584">MTVPAIGYAAALEQLAPREAVRLAALAEQQGFRGTLAGDAAQPFTPSQGEAAFVWNVVSALGAQTTGELGVGALAPTFRWHPALVAQASATLASLYPDRHWLALGSGEAISEHIVGGYWPEPAERINRMFEAVTIIKKLFASGSAGRDVKHEGRWYQLESTRLWTSPAAPPQLLIATAGPITARRAGQVADGLLIDSVPFEKLPVLLQRFSEGAREAGRRREAPRHALRLHLSWAPTEAEAMQNALAEWPQAGMRFAKSDIRSPYDLEQIAKLVRPDDFDERMLISSDPDAHRANIQRYLDLGIDRIHLHNVGRDQDAFLELFGREVLPRLTR</sequence>
<keyword evidence="1 3" id="KW-0560">Oxidoreductase</keyword>
<evidence type="ECO:0000259" key="2">
    <source>
        <dbReference type="Pfam" id="PF00296"/>
    </source>
</evidence>
<evidence type="ECO:0000256" key="1">
    <source>
        <dbReference type="ARBA" id="ARBA00023002"/>
    </source>
</evidence>
<dbReference type="SUPFAM" id="SSF51679">
    <property type="entry name" value="Bacterial luciferase-like"/>
    <property type="match status" value="1"/>
</dbReference>
<dbReference type="GO" id="GO:0016491">
    <property type="term" value="F:oxidoreductase activity"/>
    <property type="evidence" value="ECO:0007669"/>
    <property type="project" value="UniProtKB-KW"/>
</dbReference>
<dbReference type="PANTHER" id="PTHR43244">
    <property type="match status" value="1"/>
</dbReference>
<dbReference type="InterPro" id="IPR011251">
    <property type="entry name" value="Luciferase-like_dom"/>
</dbReference>
<reference evidence="3" key="1">
    <citation type="submission" date="2022-07" db="EMBL/GenBank/DDBJ databases">
        <title>Taxonomic analysis of Microcella humidisoli nov. sp., isolated from riverside soil.</title>
        <authorList>
            <person name="Molina K.M."/>
            <person name="Kim S.B."/>
        </authorList>
    </citation>
    <scope>NUCLEOTIDE SEQUENCE</scope>
    <source>
        <strain evidence="3">MMS21-STM10</strain>
    </source>
</reference>
<accession>A0ABY5FWV4</accession>
<keyword evidence="4" id="KW-1185">Reference proteome</keyword>
<dbReference type="CDD" id="cd01097">
    <property type="entry name" value="Tetrahydromethanopterin_reductase"/>
    <property type="match status" value="1"/>
</dbReference>
<dbReference type="Proteomes" id="UP001060039">
    <property type="component" value="Chromosome"/>
</dbReference>